<feature type="binding site" evidence="17">
    <location>
        <position position="364"/>
    </location>
    <ligand>
        <name>Ca(2+)</name>
        <dbReference type="ChEBI" id="CHEBI:29108"/>
        <label>2</label>
    </ligand>
</feature>
<keyword evidence="24" id="KW-1185">Reference proteome</keyword>
<evidence type="ECO:0000256" key="7">
    <source>
        <dbReference type="ARBA" id="ARBA00022617"/>
    </source>
</evidence>
<comment type="function">
    <text evidence="2">Removal of H(2)O(2), oxidation of toxic reductants, biosynthesis and degradation of lignin, suberization, auxin catabolism, response to environmental stresses such as wounding, pathogen attack and oxidative stress. These functions might be dependent on each isozyme/isoform in each plant tissue.</text>
</comment>
<organism evidence="23 24">
    <name type="scientific">Paspalum notatum var. saurae</name>
    <dbReference type="NCBI Taxonomy" id="547442"/>
    <lineage>
        <taxon>Eukaryota</taxon>
        <taxon>Viridiplantae</taxon>
        <taxon>Streptophyta</taxon>
        <taxon>Embryophyta</taxon>
        <taxon>Tracheophyta</taxon>
        <taxon>Spermatophyta</taxon>
        <taxon>Magnoliopsida</taxon>
        <taxon>Liliopsida</taxon>
        <taxon>Poales</taxon>
        <taxon>Poaceae</taxon>
        <taxon>PACMAD clade</taxon>
        <taxon>Panicoideae</taxon>
        <taxon>Andropogonodae</taxon>
        <taxon>Paspaleae</taxon>
        <taxon>Paspalinae</taxon>
        <taxon>Paspalum</taxon>
    </lineage>
</organism>
<dbReference type="PROSITE" id="PS50873">
    <property type="entry name" value="PEROXIDASE_4"/>
    <property type="match status" value="1"/>
</dbReference>
<evidence type="ECO:0000256" key="9">
    <source>
        <dbReference type="ARBA" id="ARBA00022837"/>
    </source>
</evidence>
<dbReference type="Gene3D" id="1.10.520.10">
    <property type="match status" value="1"/>
</dbReference>
<feature type="binding site" evidence="17">
    <location>
        <position position="200"/>
    </location>
    <ligand>
        <name>Ca(2+)</name>
        <dbReference type="ChEBI" id="CHEBI:29108"/>
        <label>1</label>
    </ligand>
</feature>
<dbReference type="PANTHER" id="PTHR31517:SF59">
    <property type="entry name" value="PEROXIDASE"/>
    <property type="match status" value="1"/>
</dbReference>
<keyword evidence="21" id="KW-1133">Transmembrane helix</keyword>
<evidence type="ECO:0000256" key="8">
    <source>
        <dbReference type="ARBA" id="ARBA00022723"/>
    </source>
</evidence>
<dbReference type="PANTHER" id="PTHR31517">
    <property type="match status" value="1"/>
</dbReference>
<evidence type="ECO:0000256" key="5">
    <source>
        <dbReference type="ARBA" id="ARBA00022525"/>
    </source>
</evidence>
<keyword evidence="11 17" id="KW-0408">Iron</keyword>
<dbReference type="Gene3D" id="1.10.420.10">
    <property type="entry name" value="Peroxidase, domain 2"/>
    <property type="match status" value="1"/>
</dbReference>
<keyword evidence="21" id="KW-0472">Membrane</keyword>
<keyword evidence="8 17" id="KW-0479">Metal-binding</keyword>
<dbReference type="GO" id="GO:0006979">
    <property type="term" value="P:response to oxidative stress"/>
    <property type="evidence" value="ECO:0007669"/>
    <property type="project" value="InterPro"/>
</dbReference>
<keyword evidence="6" id="KW-0575">Peroxidase</keyword>
<evidence type="ECO:0000256" key="16">
    <source>
        <dbReference type="PIRSR" id="PIRSR600823-2"/>
    </source>
</evidence>
<dbReference type="EMBL" id="CP144751">
    <property type="protein sequence ID" value="WVZ83131.1"/>
    <property type="molecule type" value="Genomic_DNA"/>
</dbReference>
<keyword evidence="14" id="KW-0376">Hydrogen peroxide</keyword>
<dbReference type="AlphaFoldDB" id="A0AAQ3U0I3"/>
<feature type="binding site" evidence="16">
    <location>
        <position position="272"/>
    </location>
    <ligand>
        <name>substrate</name>
    </ligand>
</feature>
<keyword evidence="21" id="KW-0812">Transmembrane</keyword>
<keyword evidence="10" id="KW-0560">Oxidoreductase</keyword>
<evidence type="ECO:0000256" key="4">
    <source>
        <dbReference type="ARBA" id="ARBA00012313"/>
    </source>
</evidence>
<dbReference type="GO" id="GO:0042744">
    <property type="term" value="P:hydrogen peroxide catabolic process"/>
    <property type="evidence" value="ECO:0007669"/>
    <property type="project" value="UniProtKB-KW"/>
</dbReference>
<feature type="binding site" evidence="17">
    <location>
        <position position="356"/>
    </location>
    <ligand>
        <name>Ca(2+)</name>
        <dbReference type="ChEBI" id="CHEBI:29108"/>
        <label>2</label>
    </ligand>
</feature>
<keyword evidence="5" id="KW-0964">Secreted</keyword>
<dbReference type="PRINTS" id="PR00461">
    <property type="entry name" value="PLPEROXIDASE"/>
</dbReference>
<feature type="disulfide bond" evidence="19">
    <location>
        <begin position="179"/>
        <end position="184"/>
    </location>
</feature>
<sequence length="436" mass="46851">MGCGIQYECGECKSRGDMGSGEWLASPLSGDHREPRSIVGGTLYCILLVGFAAVAISSPWIFVFAPDMITPLLCSSNVILLVLTGIFQQYWVHQVRKVRLQGYYDFSQKLKRIARLPFATIAFGEKLRIPYKSCDALDEGYYAATCPDAASIVRATMERLHYNDPTLAPALIRLLFHDCFVRGCDASVLISPSPGHTSSERAAVPNHTLRGFNAVDAVKRDLESACPDAVSCADALALMARDAVALLGGDDYPVALGRRDGTESNAWEVDLPAPFSKLDDALAYFAARGFGAEETVVLFGAHTVGGAHCGSFRYRLTGGAGGGGPAMDDALRCELLQTCGGAAEQGMDTDPAVFFDPDTPFAVDNNYYKQIVANRTLLQVDQEAAAHPATAAHVAYYAAVNEAFVSRFSQVMAKLSNVGVIEGDAGEVRKVCSRYN</sequence>
<comment type="subcellular location">
    <subcellularLocation>
        <location evidence="3">Secreted</location>
    </subcellularLocation>
</comment>
<dbReference type="Pfam" id="PF00141">
    <property type="entry name" value="peroxidase"/>
    <property type="match status" value="1"/>
</dbReference>
<dbReference type="GO" id="GO:0046872">
    <property type="term" value="F:metal ion binding"/>
    <property type="evidence" value="ECO:0007669"/>
    <property type="project" value="UniProtKB-KW"/>
</dbReference>
<evidence type="ECO:0000256" key="14">
    <source>
        <dbReference type="ARBA" id="ARBA00023324"/>
    </source>
</evidence>
<evidence type="ECO:0000313" key="23">
    <source>
        <dbReference type="EMBL" id="WVZ83131.1"/>
    </source>
</evidence>
<evidence type="ECO:0000256" key="20">
    <source>
        <dbReference type="RuleBase" id="RU004241"/>
    </source>
</evidence>
<protein>
    <recommendedName>
        <fullName evidence="4">peroxidase</fullName>
        <ecNumber evidence="4">1.11.1.7</ecNumber>
    </recommendedName>
</protein>
<evidence type="ECO:0000256" key="10">
    <source>
        <dbReference type="ARBA" id="ARBA00023002"/>
    </source>
</evidence>
<dbReference type="GO" id="GO:0020037">
    <property type="term" value="F:heme binding"/>
    <property type="evidence" value="ECO:0007669"/>
    <property type="project" value="InterPro"/>
</dbReference>
<feature type="binding site" evidence="17">
    <location>
        <position position="359"/>
    </location>
    <ligand>
        <name>Ca(2+)</name>
        <dbReference type="ChEBI" id="CHEBI:29108"/>
        <label>2</label>
    </ligand>
</feature>
<dbReference type="FunFam" id="1.10.420.10:FF:000001">
    <property type="entry name" value="Peroxidase"/>
    <property type="match status" value="1"/>
</dbReference>
<dbReference type="GO" id="GO:0140825">
    <property type="term" value="F:lactoperoxidase activity"/>
    <property type="evidence" value="ECO:0007669"/>
    <property type="project" value="UniProtKB-EC"/>
</dbReference>
<dbReference type="InterPro" id="IPR002016">
    <property type="entry name" value="Haem_peroxidase"/>
</dbReference>
<keyword evidence="9 17" id="KW-0106">Calcium</keyword>
<evidence type="ECO:0000256" key="15">
    <source>
        <dbReference type="PIRSR" id="PIRSR600823-1"/>
    </source>
</evidence>
<proteinExistence type="inferred from homology"/>
<feature type="binding site" evidence="17">
    <location>
        <position position="303"/>
    </location>
    <ligand>
        <name>Ca(2+)</name>
        <dbReference type="ChEBI" id="CHEBI:29108"/>
        <label>2</label>
    </ligand>
</feature>
<feature type="binding site" evidence="17">
    <location>
        <position position="181"/>
    </location>
    <ligand>
        <name>Ca(2+)</name>
        <dbReference type="ChEBI" id="CHEBI:29108"/>
        <label>1</label>
    </ligand>
</feature>
<accession>A0AAQ3U0I3</accession>
<gene>
    <name evidence="23" type="ORF">U9M48_030306</name>
</gene>
<dbReference type="InterPro" id="IPR033905">
    <property type="entry name" value="Secretory_peroxidase"/>
</dbReference>
<keyword evidence="13" id="KW-0873">Pyrrolidone carboxylic acid</keyword>
<dbReference type="InterPro" id="IPR019794">
    <property type="entry name" value="Peroxidases_AS"/>
</dbReference>
<dbReference type="InterPro" id="IPR000823">
    <property type="entry name" value="Peroxidase_pln"/>
</dbReference>
<dbReference type="Proteomes" id="UP001341281">
    <property type="component" value="Chromosome 07"/>
</dbReference>
<feature type="binding site" evidence="17">
    <location>
        <position position="187"/>
    </location>
    <ligand>
        <name>Ca(2+)</name>
        <dbReference type="ChEBI" id="CHEBI:29108"/>
        <label>1</label>
    </ligand>
</feature>
<feature type="domain" description="Plant heme peroxidase family profile" evidence="22">
    <location>
        <begin position="136"/>
        <end position="436"/>
    </location>
</feature>
<feature type="disulfide bond" evidence="19">
    <location>
        <begin position="232"/>
        <end position="432"/>
    </location>
</feature>
<feature type="active site" description="Proton acceptor" evidence="15">
    <location>
        <position position="177"/>
    </location>
</feature>
<dbReference type="CDD" id="cd00693">
    <property type="entry name" value="secretory_peroxidase"/>
    <property type="match status" value="1"/>
</dbReference>
<comment type="similarity">
    <text evidence="20">Belongs to the peroxidase family.</text>
</comment>
<evidence type="ECO:0000256" key="3">
    <source>
        <dbReference type="ARBA" id="ARBA00004613"/>
    </source>
</evidence>
<dbReference type="SUPFAM" id="SSF48113">
    <property type="entry name" value="Heme-dependent peroxidases"/>
    <property type="match status" value="1"/>
</dbReference>
<evidence type="ECO:0000256" key="2">
    <source>
        <dbReference type="ARBA" id="ARBA00002322"/>
    </source>
</evidence>
<dbReference type="PRINTS" id="PR00458">
    <property type="entry name" value="PEROXIDASE"/>
</dbReference>
<feature type="binding site" evidence="17">
    <location>
        <position position="185"/>
    </location>
    <ligand>
        <name>Ca(2+)</name>
        <dbReference type="ChEBI" id="CHEBI:29108"/>
        <label>1</label>
    </ligand>
</feature>
<feature type="binding site" evidence="17">
    <location>
        <position position="178"/>
    </location>
    <ligand>
        <name>Ca(2+)</name>
        <dbReference type="ChEBI" id="CHEBI:29108"/>
        <label>1</label>
    </ligand>
</feature>
<keyword evidence="12 19" id="KW-1015">Disulfide bond</keyword>
<evidence type="ECO:0000256" key="17">
    <source>
        <dbReference type="PIRSR" id="PIRSR600823-3"/>
    </source>
</evidence>
<evidence type="ECO:0000256" key="11">
    <source>
        <dbReference type="ARBA" id="ARBA00023004"/>
    </source>
</evidence>
<evidence type="ECO:0000256" key="13">
    <source>
        <dbReference type="ARBA" id="ARBA00023283"/>
    </source>
</evidence>
<evidence type="ECO:0000256" key="6">
    <source>
        <dbReference type="ARBA" id="ARBA00022559"/>
    </source>
</evidence>
<feature type="disulfide bond" evidence="19">
    <location>
        <begin position="309"/>
        <end position="339"/>
    </location>
</feature>
<feature type="binding site" description="axial binding residue" evidence="17">
    <location>
        <position position="302"/>
    </location>
    <ligand>
        <name>heme b</name>
        <dbReference type="ChEBI" id="CHEBI:60344"/>
    </ligand>
    <ligandPart>
        <name>Fe</name>
        <dbReference type="ChEBI" id="CHEBI:18248"/>
    </ligandPart>
</feature>
<dbReference type="EC" id="1.11.1.7" evidence="4"/>
<name>A0AAQ3U0I3_PASNO</name>
<dbReference type="PROSITE" id="PS00436">
    <property type="entry name" value="PEROXIDASE_2"/>
    <property type="match status" value="1"/>
</dbReference>
<comment type="catalytic activity">
    <reaction evidence="1">
        <text>2 a phenolic donor + H2O2 = 2 a phenolic radical donor + 2 H2O</text>
        <dbReference type="Rhea" id="RHEA:56136"/>
        <dbReference type="ChEBI" id="CHEBI:15377"/>
        <dbReference type="ChEBI" id="CHEBI:16240"/>
        <dbReference type="ChEBI" id="CHEBI:139520"/>
        <dbReference type="ChEBI" id="CHEBI:139521"/>
        <dbReference type="EC" id="1.11.1.7"/>
    </reaction>
</comment>
<reference evidence="23 24" key="1">
    <citation type="submission" date="2024-02" db="EMBL/GenBank/DDBJ databases">
        <title>High-quality chromosome-scale genome assembly of Pensacola bahiagrass (Paspalum notatum Flugge var. saurae).</title>
        <authorList>
            <person name="Vega J.M."/>
            <person name="Podio M."/>
            <person name="Orjuela J."/>
            <person name="Siena L.A."/>
            <person name="Pessino S.C."/>
            <person name="Combes M.C."/>
            <person name="Mariac C."/>
            <person name="Albertini E."/>
            <person name="Pupilli F."/>
            <person name="Ortiz J.P.A."/>
            <person name="Leblanc O."/>
        </authorList>
    </citation>
    <scope>NUCLEOTIDE SEQUENCE [LARGE SCALE GENOMIC DNA]</scope>
    <source>
        <strain evidence="23">R1</strain>
        <tissue evidence="23">Leaf</tissue>
    </source>
</reference>
<dbReference type="FunFam" id="1.10.520.10:FF:000008">
    <property type="entry name" value="Peroxidase"/>
    <property type="match status" value="1"/>
</dbReference>
<feature type="disulfide bond" evidence="19">
    <location>
        <begin position="146"/>
        <end position="226"/>
    </location>
</feature>
<dbReference type="InterPro" id="IPR010255">
    <property type="entry name" value="Haem_peroxidase_sf"/>
</dbReference>
<evidence type="ECO:0000256" key="21">
    <source>
        <dbReference type="SAM" id="Phobius"/>
    </source>
</evidence>
<evidence type="ECO:0000313" key="24">
    <source>
        <dbReference type="Proteomes" id="UP001341281"/>
    </source>
</evidence>
<comment type="cofactor">
    <cofactor evidence="17">
        <name>Ca(2+)</name>
        <dbReference type="ChEBI" id="CHEBI:29108"/>
    </cofactor>
    <text evidence="17">Binds 2 calcium ions per subunit.</text>
</comment>
<feature type="transmembrane region" description="Helical" evidence="21">
    <location>
        <begin position="68"/>
        <end position="87"/>
    </location>
</feature>
<evidence type="ECO:0000259" key="22">
    <source>
        <dbReference type="PROSITE" id="PS50873"/>
    </source>
</evidence>
<keyword evidence="7" id="KW-0349">Heme</keyword>
<dbReference type="GO" id="GO:0005576">
    <property type="term" value="C:extracellular region"/>
    <property type="evidence" value="ECO:0007669"/>
    <property type="project" value="UniProtKB-SubCell"/>
</dbReference>
<evidence type="ECO:0000256" key="19">
    <source>
        <dbReference type="PIRSR" id="PIRSR600823-5"/>
    </source>
</evidence>
<evidence type="ECO:0000256" key="1">
    <source>
        <dbReference type="ARBA" id="ARBA00000189"/>
    </source>
</evidence>
<evidence type="ECO:0000256" key="18">
    <source>
        <dbReference type="PIRSR" id="PIRSR600823-4"/>
    </source>
</evidence>
<comment type="cofactor">
    <cofactor evidence="17">
        <name>heme b</name>
        <dbReference type="ChEBI" id="CHEBI:60344"/>
    </cofactor>
    <text evidence="17">Binds 1 heme b (iron(II)-protoporphyrin IX) group per subunit.</text>
</comment>
<evidence type="ECO:0000256" key="12">
    <source>
        <dbReference type="ARBA" id="ARBA00023157"/>
    </source>
</evidence>
<feature type="transmembrane region" description="Helical" evidence="21">
    <location>
        <begin position="43"/>
        <end position="62"/>
    </location>
</feature>
<feature type="binding site" evidence="17">
    <location>
        <position position="183"/>
    </location>
    <ligand>
        <name>Ca(2+)</name>
        <dbReference type="ChEBI" id="CHEBI:29108"/>
        <label>1</label>
    </ligand>
</feature>
<feature type="site" description="Transition state stabilizer" evidence="18">
    <location>
        <position position="173"/>
    </location>
</feature>